<gene>
    <name evidence="1" type="ORF">MUK42_37671</name>
</gene>
<proteinExistence type="predicted"/>
<sequence>MVNRAKWSKLDHCPKQPQVGYMCKLTHLLPELLKMSTTVNMMSKKLVTHHERRRRILECQPGKRAIKRDSQRETYLDVLEASLEELYQGQRRLLEVESSQEEVESRIDKVKALVNRLMDDTKDSMQHLQEVVAERTSGVTFLTRVLNVRGSNTRIVPPQSLRVPEPHCYGGIRDVKELENFLFDMEQYFRAMRPNSEDTKVSIATMIFVDIGELCDQLSPSLGIGSQTSYARW</sequence>
<protein>
    <submittedName>
        <fullName evidence="1">Uncharacterized protein</fullName>
    </submittedName>
</protein>
<evidence type="ECO:0000313" key="2">
    <source>
        <dbReference type="Proteomes" id="UP001055439"/>
    </source>
</evidence>
<reference evidence="1" key="1">
    <citation type="submission" date="2022-05" db="EMBL/GenBank/DDBJ databases">
        <title>The Musa troglodytarum L. genome provides insights into the mechanism of non-climacteric behaviour and enrichment of carotenoids.</title>
        <authorList>
            <person name="Wang J."/>
        </authorList>
    </citation>
    <scope>NUCLEOTIDE SEQUENCE</scope>
    <source>
        <tissue evidence="1">Leaf</tissue>
    </source>
</reference>
<dbReference type="EMBL" id="CP097510">
    <property type="protein sequence ID" value="URE32274.1"/>
    <property type="molecule type" value="Genomic_DNA"/>
</dbReference>
<keyword evidence="2" id="KW-1185">Reference proteome</keyword>
<dbReference type="AlphaFoldDB" id="A0A9E7HLG0"/>
<dbReference type="OrthoDB" id="1939317at2759"/>
<name>A0A9E7HLG0_9LILI</name>
<evidence type="ECO:0000313" key="1">
    <source>
        <dbReference type="EMBL" id="URE32274.1"/>
    </source>
</evidence>
<organism evidence="1 2">
    <name type="scientific">Musa troglodytarum</name>
    <name type="common">fe'i banana</name>
    <dbReference type="NCBI Taxonomy" id="320322"/>
    <lineage>
        <taxon>Eukaryota</taxon>
        <taxon>Viridiplantae</taxon>
        <taxon>Streptophyta</taxon>
        <taxon>Embryophyta</taxon>
        <taxon>Tracheophyta</taxon>
        <taxon>Spermatophyta</taxon>
        <taxon>Magnoliopsida</taxon>
        <taxon>Liliopsida</taxon>
        <taxon>Zingiberales</taxon>
        <taxon>Musaceae</taxon>
        <taxon>Musa</taxon>
    </lineage>
</organism>
<dbReference type="Proteomes" id="UP001055439">
    <property type="component" value="Chromosome 8"/>
</dbReference>
<accession>A0A9E7HLG0</accession>